<dbReference type="PROSITE" id="PS50076">
    <property type="entry name" value="DNAJ_2"/>
    <property type="match status" value="1"/>
</dbReference>
<evidence type="ECO:0000313" key="4">
    <source>
        <dbReference type="Proteomes" id="UP001055307"/>
    </source>
</evidence>
<protein>
    <submittedName>
        <fullName evidence="3">Curved DNA-binding protein</fullName>
    </submittedName>
</protein>
<dbReference type="CDD" id="cd06257">
    <property type="entry name" value="DnaJ"/>
    <property type="match status" value="1"/>
</dbReference>
<reference evidence="3" key="1">
    <citation type="journal article" date="2016" name="Front. Microbiol.">
        <title>Genome Sequence of the Piezophilic, Mesophilic Sulfate-Reducing Bacterium Desulfovibrio indicus J2T.</title>
        <authorList>
            <person name="Cao J."/>
            <person name="Maignien L."/>
            <person name="Shao Z."/>
            <person name="Alain K."/>
            <person name="Jebbar M."/>
        </authorList>
    </citation>
    <scope>NUCLEOTIDE SEQUENCE</scope>
    <source>
        <strain evidence="3">DSM 21893</strain>
    </source>
</reference>
<dbReference type="GO" id="GO:0042026">
    <property type="term" value="P:protein refolding"/>
    <property type="evidence" value="ECO:0007669"/>
    <property type="project" value="TreeGrafter"/>
</dbReference>
<dbReference type="Proteomes" id="UP001055307">
    <property type="component" value="Unassembled WGS sequence"/>
</dbReference>
<keyword evidence="3" id="KW-0238">DNA-binding</keyword>
<comment type="caution">
    <text evidence="3">The sequence shown here is derived from an EMBL/GenBank/DDBJ whole genome shotgun (WGS) entry which is preliminary data.</text>
</comment>
<keyword evidence="1" id="KW-0143">Chaperone</keyword>
<dbReference type="SUPFAM" id="SSF46565">
    <property type="entry name" value="Chaperone J-domain"/>
    <property type="match status" value="1"/>
</dbReference>
<dbReference type="InterPro" id="IPR018253">
    <property type="entry name" value="DnaJ_domain_CS"/>
</dbReference>
<dbReference type="GO" id="GO:0005737">
    <property type="term" value="C:cytoplasm"/>
    <property type="evidence" value="ECO:0007669"/>
    <property type="project" value="TreeGrafter"/>
</dbReference>
<dbReference type="CDD" id="cd10747">
    <property type="entry name" value="DnaJ_C"/>
    <property type="match status" value="1"/>
</dbReference>
<dbReference type="GO" id="GO:0003677">
    <property type="term" value="F:DNA binding"/>
    <property type="evidence" value="ECO:0007669"/>
    <property type="project" value="UniProtKB-KW"/>
</dbReference>
<evidence type="ECO:0000313" key="3">
    <source>
        <dbReference type="EMBL" id="GJD38085.1"/>
    </source>
</evidence>
<dbReference type="AlphaFoldDB" id="A0AAV4Z2A9"/>
<name>A0AAV4Z2A9_9HYPH</name>
<dbReference type="InterPro" id="IPR036869">
    <property type="entry name" value="J_dom_sf"/>
</dbReference>
<dbReference type="Pfam" id="PF00226">
    <property type="entry name" value="DnaJ"/>
    <property type="match status" value="1"/>
</dbReference>
<dbReference type="InterPro" id="IPR002939">
    <property type="entry name" value="DnaJ_C"/>
</dbReference>
<keyword evidence="4" id="KW-1185">Reference proteome</keyword>
<dbReference type="Gene3D" id="2.60.260.20">
    <property type="entry name" value="Urease metallochaperone UreE, N-terminal domain"/>
    <property type="match status" value="2"/>
</dbReference>
<dbReference type="EMBL" id="BPQF01000003">
    <property type="protein sequence ID" value="GJD38085.1"/>
    <property type="molecule type" value="Genomic_DNA"/>
</dbReference>
<dbReference type="InterPro" id="IPR008971">
    <property type="entry name" value="HSP40/DnaJ_pept-bd"/>
</dbReference>
<dbReference type="PRINTS" id="PR00625">
    <property type="entry name" value="JDOMAIN"/>
</dbReference>
<dbReference type="PANTHER" id="PTHR43096:SF48">
    <property type="entry name" value="CHAPERONE PROTEIN DNAJ"/>
    <property type="match status" value="1"/>
</dbReference>
<dbReference type="SMART" id="SM00271">
    <property type="entry name" value="DnaJ"/>
    <property type="match status" value="1"/>
</dbReference>
<evidence type="ECO:0000259" key="2">
    <source>
        <dbReference type="PROSITE" id="PS50076"/>
    </source>
</evidence>
<sequence>MSEDPYKVLGVTRDVSEADLRTAYRKLAKKLHPDLNPGNKKAEEGFKAVATAYDLLNDPAKRAQFDRGEIDASGSERPRQPYYREQAERDAGHPYGGEQGFGDFGGEDIFAQMFGRAGRADPNRAGADARYRLELDFLEAFNGGKRTLTLPDSQALDVTIPPGTRTGQTLRLRGKGGSGIGKGLPGDALIEVEVRPHSLFKLKGDDIHIDLPLSLRDAVLGGRVSVPTPSGPVSMTVPKWSNAGAVLRLKGKGMVRGGASGDEYVTLRLTLPSEPDAELQDFVSRWGTTKPHETRQAEETL</sequence>
<dbReference type="RefSeq" id="WP_147830649.1">
    <property type="nucleotide sequence ID" value="NZ_BPQF01000003.1"/>
</dbReference>
<proteinExistence type="predicted"/>
<dbReference type="InterPro" id="IPR001623">
    <property type="entry name" value="DnaJ_domain"/>
</dbReference>
<dbReference type="Gene3D" id="1.10.287.110">
    <property type="entry name" value="DnaJ domain"/>
    <property type="match status" value="1"/>
</dbReference>
<evidence type="ECO:0000256" key="1">
    <source>
        <dbReference type="ARBA" id="ARBA00023186"/>
    </source>
</evidence>
<gene>
    <name evidence="3" type="primary">cbpA_1</name>
    <name evidence="3" type="ORF">OICFNHDK_0525</name>
</gene>
<reference evidence="3" key="2">
    <citation type="submission" date="2021-08" db="EMBL/GenBank/DDBJ databases">
        <authorList>
            <person name="Tani A."/>
            <person name="Ola A."/>
            <person name="Ogura Y."/>
            <person name="Katsura K."/>
            <person name="Hayashi T."/>
        </authorList>
    </citation>
    <scope>NUCLEOTIDE SEQUENCE</scope>
    <source>
        <strain evidence="3">DSM 21893</strain>
    </source>
</reference>
<dbReference type="GO" id="GO:0051082">
    <property type="term" value="F:unfolded protein binding"/>
    <property type="evidence" value="ECO:0007669"/>
    <property type="project" value="InterPro"/>
</dbReference>
<dbReference type="SUPFAM" id="SSF49493">
    <property type="entry name" value="HSP40/DnaJ peptide-binding domain"/>
    <property type="match status" value="2"/>
</dbReference>
<organism evidence="3 4">
    <name type="scientific">Methylobacterium bullatum</name>
    <dbReference type="NCBI Taxonomy" id="570505"/>
    <lineage>
        <taxon>Bacteria</taxon>
        <taxon>Pseudomonadati</taxon>
        <taxon>Pseudomonadota</taxon>
        <taxon>Alphaproteobacteria</taxon>
        <taxon>Hyphomicrobiales</taxon>
        <taxon>Methylobacteriaceae</taxon>
        <taxon>Methylobacterium</taxon>
    </lineage>
</organism>
<accession>A0AAV4Z2A9</accession>
<dbReference type="PROSITE" id="PS00636">
    <property type="entry name" value="DNAJ_1"/>
    <property type="match status" value="1"/>
</dbReference>
<dbReference type="PANTHER" id="PTHR43096">
    <property type="entry name" value="DNAJ HOMOLOG 1, MITOCHONDRIAL-RELATED"/>
    <property type="match status" value="1"/>
</dbReference>
<dbReference type="Pfam" id="PF01556">
    <property type="entry name" value="DnaJ_C"/>
    <property type="match status" value="1"/>
</dbReference>
<feature type="domain" description="J" evidence="2">
    <location>
        <begin position="4"/>
        <end position="69"/>
    </location>
</feature>